<dbReference type="EMBL" id="GBRH01207556">
    <property type="protein sequence ID" value="JAD90339.1"/>
    <property type="molecule type" value="Transcribed_RNA"/>
</dbReference>
<name>A0A0A9DP33_ARUDO</name>
<reference evidence="1" key="2">
    <citation type="journal article" date="2015" name="Data Brief">
        <title>Shoot transcriptome of the giant reed, Arundo donax.</title>
        <authorList>
            <person name="Barrero R.A."/>
            <person name="Guerrero F.D."/>
            <person name="Moolhuijzen P."/>
            <person name="Goolsby J.A."/>
            <person name="Tidwell J."/>
            <person name="Bellgard S.E."/>
            <person name="Bellgard M.I."/>
        </authorList>
    </citation>
    <scope>NUCLEOTIDE SEQUENCE</scope>
    <source>
        <tissue evidence="1">Shoot tissue taken approximately 20 cm above the soil surface</tissue>
    </source>
</reference>
<organism evidence="1">
    <name type="scientific">Arundo donax</name>
    <name type="common">Giant reed</name>
    <name type="synonym">Donax arundinaceus</name>
    <dbReference type="NCBI Taxonomy" id="35708"/>
    <lineage>
        <taxon>Eukaryota</taxon>
        <taxon>Viridiplantae</taxon>
        <taxon>Streptophyta</taxon>
        <taxon>Embryophyta</taxon>
        <taxon>Tracheophyta</taxon>
        <taxon>Spermatophyta</taxon>
        <taxon>Magnoliopsida</taxon>
        <taxon>Liliopsida</taxon>
        <taxon>Poales</taxon>
        <taxon>Poaceae</taxon>
        <taxon>PACMAD clade</taxon>
        <taxon>Arundinoideae</taxon>
        <taxon>Arundineae</taxon>
        <taxon>Arundo</taxon>
    </lineage>
</organism>
<protein>
    <submittedName>
        <fullName evidence="1">Uncharacterized protein</fullName>
    </submittedName>
</protein>
<sequence length="70" mass="7748">MLRKLSKSDCGLSIPWISSGKTIVLDLTPLSFNALAYCRPLETGTRRSCAPRRKSVGVLTFEICAIGDFW</sequence>
<accession>A0A0A9DP33</accession>
<dbReference type="AlphaFoldDB" id="A0A0A9DP33"/>
<proteinExistence type="predicted"/>
<evidence type="ECO:0000313" key="1">
    <source>
        <dbReference type="EMBL" id="JAD90339.1"/>
    </source>
</evidence>
<reference evidence="1" key="1">
    <citation type="submission" date="2014-09" db="EMBL/GenBank/DDBJ databases">
        <authorList>
            <person name="Magalhaes I.L.F."/>
            <person name="Oliveira U."/>
            <person name="Santos F.R."/>
            <person name="Vidigal T.H.D.A."/>
            <person name="Brescovit A.D."/>
            <person name="Santos A.J."/>
        </authorList>
    </citation>
    <scope>NUCLEOTIDE SEQUENCE</scope>
    <source>
        <tissue evidence="1">Shoot tissue taken approximately 20 cm above the soil surface</tissue>
    </source>
</reference>